<proteinExistence type="predicted"/>
<protein>
    <recommendedName>
        <fullName evidence="4">Tetratricopeptide repeat protein</fullName>
    </recommendedName>
</protein>
<evidence type="ECO:0008006" key="4">
    <source>
        <dbReference type="Google" id="ProtNLM"/>
    </source>
</evidence>
<gene>
    <name evidence="2" type="ORF">K8U91_10135</name>
</gene>
<feature type="signal peptide" evidence="1">
    <location>
        <begin position="1"/>
        <end position="21"/>
    </location>
</feature>
<dbReference type="RefSeq" id="WP_273306870.1">
    <property type="nucleotide sequence ID" value="NZ_DYUD01000027.1"/>
</dbReference>
<evidence type="ECO:0000256" key="1">
    <source>
        <dbReference type="SAM" id="SignalP"/>
    </source>
</evidence>
<organism evidence="2 3">
    <name type="scientific">Barnesiella viscericola</name>
    <dbReference type="NCBI Taxonomy" id="397865"/>
    <lineage>
        <taxon>Bacteria</taxon>
        <taxon>Pseudomonadati</taxon>
        <taxon>Bacteroidota</taxon>
        <taxon>Bacteroidia</taxon>
        <taxon>Bacteroidales</taxon>
        <taxon>Barnesiellaceae</taxon>
        <taxon>Barnesiella</taxon>
    </lineage>
</organism>
<name>A0A921SV99_9BACT</name>
<reference evidence="2" key="1">
    <citation type="journal article" date="2021" name="PeerJ">
        <title>Extensive microbial diversity within the chicken gut microbiome revealed by metagenomics and culture.</title>
        <authorList>
            <person name="Gilroy R."/>
            <person name="Ravi A."/>
            <person name="Getino M."/>
            <person name="Pursley I."/>
            <person name="Horton D.L."/>
            <person name="Alikhan N.F."/>
            <person name="Baker D."/>
            <person name="Gharbi K."/>
            <person name="Hall N."/>
            <person name="Watson M."/>
            <person name="Adriaenssens E.M."/>
            <person name="Foster-Nyarko E."/>
            <person name="Jarju S."/>
            <person name="Secka A."/>
            <person name="Antonio M."/>
            <person name="Oren A."/>
            <person name="Chaudhuri R.R."/>
            <person name="La Ragione R."/>
            <person name="Hildebrand F."/>
            <person name="Pallen M.J."/>
        </authorList>
    </citation>
    <scope>NUCLEOTIDE SEQUENCE</scope>
    <source>
        <strain evidence="2">CHK121-7720</strain>
    </source>
</reference>
<dbReference type="Gene3D" id="1.25.40.10">
    <property type="entry name" value="Tetratricopeptide repeat domain"/>
    <property type="match status" value="1"/>
</dbReference>
<dbReference type="Proteomes" id="UP000757103">
    <property type="component" value="Unassembled WGS sequence"/>
</dbReference>
<dbReference type="InterPro" id="IPR011990">
    <property type="entry name" value="TPR-like_helical_dom_sf"/>
</dbReference>
<feature type="chain" id="PRO_5036904346" description="Tetratricopeptide repeat protein" evidence="1">
    <location>
        <begin position="22"/>
        <end position="251"/>
    </location>
</feature>
<accession>A0A921SV99</accession>
<dbReference type="SUPFAM" id="SSF48452">
    <property type="entry name" value="TPR-like"/>
    <property type="match status" value="1"/>
</dbReference>
<reference evidence="2" key="2">
    <citation type="submission" date="2021-09" db="EMBL/GenBank/DDBJ databases">
        <authorList>
            <person name="Gilroy R."/>
        </authorList>
    </citation>
    <scope>NUCLEOTIDE SEQUENCE</scope>
    <source>
        <strain evidence="2">CHK121-7720</strain>
    </source>
</reference>
<dbReference type="EMBL" id="DYUD01000027">
    <property type="protein sequence ID" value="HJG89810.1"/>
    <property type="molecule type" value="Genomic_DNA"/>
</dbReference>
<keyword evidence="1" id="KW-0732">Signal</keyword>
<comment type="caution">
    <text evidence="2">The sequence shown here is derived from an EMBL/GenBank/DDBJ whole genome shotgun (WGS) entry which is preliminary data.</text>
</comment>
<evidence type="ECO:0000313" key="2">
    <source>
        <dbReference type="EMBL" id="HJG89810.1"/>
    </source>
</evidence>
<sequence length="251" mass="28645">MKRIVCLLLLCVAFAQLPVRGASLADYREQLYDLFIEQKIPQWGAVLTQMSVDKSCATLDGRHEILCGYYGLIGHLVDKKRKTEAQNYLKTALDLSEKYQKLYPQDARFKALYANLLGLKIALSPLKATTLAPSMLSSAREAYKLAPNDSWVSILYGNILFYMPGMFGGDKAEGLKCYQHARQSMEKNASLNNHHWLYVQLLVTIGVVNEQSQHYEQALAMYKTIMNKYPSYAFVRNVLYPRAQKAMQKKR</sequence>
<dbReference type="AlphaFoldDB" id="A0A921SV99"/>
<evidence type="ECO:0000313" key="3">
    <source>
        <dbReference type="Proteomes" id="UP000757103"/>
    </source>
</evidence>